<sequence length="107" mass="11880">MHRGILACERMGQNLEKRNEEEEASCLCGLPSNCGKPSLKIVVPVSVAKQWETLERGGVISSYGSVPRAMQRGTLACKRVGQNLGKETKRRRRHRSCGVSLPVFIKE</sequence>
<keyword evidence="2" id="KW-1185">Reference proteome</keyword>
<evidence type="ECO:0000313" key="1">
    <source>
        <dbReference type="EMBL" id="KAJ1159296.1"/>
    </source>
</evidence>
<accession>A0AAV7S5Y2</accession>
<evidence type="ECO:0000313" key="2">
    <source>
        <dbReference type="Proteomes" id="UP001066276"/>
    </source>
</evidence>
<dbReference type="Proteomes" id="UP001066276">
    <property type="component" value="Chromosome 5"/>
</dbReference>
<dbReference type="EMBL" id="JANPWB010000009">
    <property type="protein sequence ID" value="KAJ1159296.1"/>
    <property type="molecule type" value="Genomic_DNA"/>
</dbReference>
<dbReference type="AlphaFoldDB" id="A0AAV7S5Y2"/>
<proteinExistence type="predicted"/>
<organism evidence="1 2">
    <name type="scientific">Pleurodeles waltl</name>
    <name type="common">Iberian ribbed newt</name>
    <dbReference type="NCBI Taxonomy" id="8319"/>
    <lineage>
        <taxon>Eukaryota</taxon>
        <taxon>Metazoa</taxon>
        <taxon>Chordata</taxon>
        <taxon>Craniata</taxon>
        <taxon>Vertebrata</taxon>
        <taxon>Euteleostomi</taxon>
        <taxon>Amphibia</taxon>
        <taxon>Batrachia</taxon>
        <taxon>Caudata</taxon>
        <taxon>Salamandroidea</taxon>
        <taxon>Salamandridae</taxon>
        <taxon>Pleurodelinae</taxon>
        <taxon>Pleurodeles</taxon>
    </lineage>
</organism>
<comment type="caution">
    <text evidence="1">The sequence shown here is derived from an EMBL/GenBank/DDBJ whole genome shotgun (WGS) entry which is preliminary data.</text>
</comment>
<protein>
    <submittedName>
        <fullName evidence="1">Uncharacterized protein</fullName>
    </submittedName>
</protein>
<name>A0AAV7S5Y2_PLEWA</name>
<reference evidence="1" key="1">
    <citation type="journal article" date="2022" name="bioRxiv">
        <title>Sequencing and chromosome-scale assembly of the giantPleurodeles waltlgenome.</title>
        <authorList>
            <person name="Brown T."/>
            <person name="Elewa A."/>
            <person name="Iarovenko S."/>
            <person name="Subramanian E."/>
            <person name="Araus A.J."/>
            <person name="Petzold A."/>
            <person name="Susuki M."/>
            <person name="Suzuki K.-i.T."/>
            <person name="Hayashi T."/>
            <person name="Toyoda A."/>
            <person name="Oliveira C."/>
            <person name="Osipova E."/>
            <person name="Leigh N.D."/>
            <person name="Simon A."/>
            <person name="Yun M.H."/>
        </authorList>
    </citation>
    <scope>NUCLEOTIDE SEQUENCE</scope>
    <source>
        <strain evidence="1">20211129_DDA</strain>
        <tissue evidence="1">Liver</tissue>
    </source>
</reference>
<gene>
    <name evidence="1" type="ORF">NDU88_011963</name>
</gene>